<evidence type="ECO:0000256" key="5">
    <source>
        <dbReference type="ARBA" id="ARBA00023295"/>
    </source>
</evidence>
<evidence type="ECO:0000259" key="6">
    <source>
        <dbReference type="Pfam" id="PF00703"/>
    </source>
</evidence>
<comment type="caution">
    <text evidence="8">The sequence shown here is derived from an EMBL/GenBank/DDBJ whole genome shotgun (WGS) entry which is preliminary data.</text>
</comment>
<comment type="catalytic activity">
    <reaction evidence="1">
        <text>Hydrolysis of terminal non-reducing beta-D-galactose residues in beta-D-galactosides.</text>
        <dbReference type="EC" id="3.2.1.23"/>
    </reaction>
</comment>
<dbReference type="InterPro" id="IPR006102">
    <property type="entry name" value="Ig-like_GH2"/>
</dbReference>
<dbReference type="EMBL" id="MEHA01000002">
    <property type="protein sequence ID" value="ODR55018.1"/>
    <property type="molecule type" value="Genomic_DNA"/>
</dbReference>
<dbReference type="Gene3D" id="2.60.40.10">
    <property type="entry name" value="Immunoglobulins"/>
    <property type="match status" value="1"/>
</dbReference>
<dbReference type="InterPro" id="IPR013783">
    <property type="entry name" value="Ig-like_fold"/>
</dbReference>
<dbReference type="InterPro" id="IPR017853">
    <property type="entry name" value="GH"/>
</dbReference>
<evidence type="ECO:0000313" key="12">
    <source>
        <dbReference type="Proteomes" id="UP000094271"/>
    </source>
</evidence>
<evidence type="ECO:0000256" key="4">
    <source>
        <dbReference type="ARBA" id="ARBA00022801"/>
    </source>
</evidence>
<feature type="domain" description="Glycoside hydrolase family 2 immunoglobulin-like beta-sandwich" evidence="6">
    <location>
        <begin position="61"/>
        <end position="101"/>
    </location>
</feature>
<keyword evidence="5 8" id="KW-0326">Glycosidase</keyword>
<dbReference type="SUPFAM" id="SSF49303">
    <property type="entry name" value="beta-Galactosidase/glucuronidase domain"/>
    <property type="match status" value="1"/>
</dbReference>
<dbReference type="InterPro" id="IPR006103">
    <property type="entry name" value="Glyco_hydro_2_cat"/>
</dbReference>
<evidence type="ECO:0000313" key="11">
    <source>
        <dbReference type="Proteomes" id="UP000094067"/>
    </source>
</evidence>
<evidence type="ECO:0000256" key="3">
    <source>
        <dbReference type="ARBA" id="ARBA00012756"/>
    </source>
</evidence>
<dbReference type="Proteomes" id="UP000094271">
    <property type="component" value="Unassembled WGS sequence"/>
</dbReference>
<reference evidence="10 12" key="3">
    <citation type="submission" date="2016-08" db="EMBL/GenBank/DDBJ databases">
        <authorList>
            <person name="Seilhamer J.J."/>
        </authorList>
    </citation>
    <scope>NUCLEOTIDE SEQUENCE [LARGE SCALE GENOMIC DNA]</scope>
    <source>
        <strain evidence="10 12">NML150140-1</strain>
    </source>
</reference>
<dbReference type="Gene3D" id="3.20.20.80">
    <property type="entry name" value="Glycosidases"/>
    <property type="match status" value="1"/>
</dbReference>
<dbReference type="GO" id="GO:0009341">
    <property type="term" value="C:beta-galactosidase complex"/>
    <property type="evidence" value="ECO:0007669"/>
    <property type="project" value="TreeGrafter"/>
</dbReference>
<feature type="domain" description="Glycoside hydrolase family 2 catalytic" evidence="7">
    <location>
        <begin position="108"/>
        <end position="247"/>
    </location>
</feature>
<dbReference type="AlphaFoldDB" id="A0A1E3AF15"/>
<sequence length="907" mass="102426">MEINKNLLWLETGEKGEKGMALTVRFTGRIGESAGMGLLLTGPDGYRLEQKLFLTEEKEAVFFCPGVNLWDPEHPFLYHAAVTLECGEKILAVREENIGFRTLEKAGKELLWNHTPLKLRGICYRERKEDREGTKKDLELFAAAHINFLRSIYGPFSGYLLQLCDEMGFLAEDTAPFYEVGQEKPALQDLPHCREEFLKPVKRMLEDGCHVSVLIWSLGHDCAWGANFRAAAEWIRVQDPLRPLTFHLPMSIPEEEEQMDIWPVHYIDWRQPFDVCFDQMVIFHTPGAENEIGYMTAQADYEVPVLHEVWSPVACHNRDEILHDPAVRRFWGESISRFWEKAYRTSGCLGGAVLAGTDEDGRFEGMGKYEWGILDREHKPKPEYRELRKAYAPAAVLSSRLEGEELTLEVENRFLFTDLSVCRLFVNNREVRDMLVQGKNGSERRTDGLTGEPGGRQKVTVRLPGAGKQTAAGERMEIRFESRDNGRCYGEYSLIRRGERKAEEGSGPENKGKAEAFSIRQQEEDTLLIGNRIFTFLFSRKDCLLREASIKGRRVLAGGPMLNCTGFLPGDWKGKTIDAKQDGEKVLVTITGSYEGTIDVRFLLTLSPDGTIDTSYEVLRLYRHMPHKVKAQIGISPGGLLEKGGSWLLAEGLETFCCTDAEGAKARMSLAADAPWQSWHHICEAVITDQKGLGVAVYSDGSDSVRLQKDPMLSPEAVVNDRDGRMHFTGDWHRMEDACGNYRGTETLSRKKGDCMHLSFMGTGIRLYGPLDINYGMCRICLDGQEAEIAGQYPDKVDFPGMSRGYEKRYGVLLFEAHGLPEGEHSLTVTVLGEAQEGAQNTYTSIDYAVVEGIRYPEGIRLHVNQDYNYPRLVRGCYMRPAAELVPGRKETFRIRLLSGGEKGEWK</sequence>
<evidence type="ECO:0000313" key="10">
    <source>
        <dbReference type="EMBL" id="ODR55018.1"/>
    </source>
</evidence>
<proteinExistence type="inferred from homology"/>
<protein>
    <recommendedName>
        <fullName evidence="3">beta-galactosidase</fullName>
        <ecNumber evidence="3">3.2.1.23</ecNumber>
    </recommendedName>
</protein>
<dbReference type="PANTHER" id="PTHR46323:SF2">
    <property type="entry name" value="BETA-GALACTOSIDASE"/>
    <property type="match status" value="1"/>
</dbReference>
<dbReference type="EC" id="3.2.1.23" evidence="3"/>
<dbReference type="SUPFAM" id="SSF51445">
    <property type="entry name" value="(Trans)glycosidases"/>
    <property type="match status" value="1"/>
</dbReference>
<dbReference type="EMBL" id="MEHD01000051">
    <property type="protein sequence ID" value="ODR45762.1"/>
    <property type="molecule type" value="Genomic_DNA"/>
</dbReference>
<evidence type="ECO:0000313" key="13">
    <source>
        <dbReference type="Proteomes" id="UP000094869"/>
    </source>
</evidence>
<dbReference type="Proteomes" id="UP000094869">
    <property type="component" value="Unassembled WGS sequence"/>
</dbReference>
<evidence type="ECO:0000256" key="1">
    <source>
        <dbReference type="ARBA" id="ARBA00001412"/>
    </source>
</evidence>
<dbReference type="EMBL" id="MCGH01000002">
    <property type="protein sequence ID" value="ODM07324.1"/>
    <property type="molecule type" value="Genomic_DNA"/>
</dbReference>
<dbReference type="RefSeq" id="WP_069152995.1">
    <property type="nucleotide sequence ID" value="NZ_DBFYTW010000179.1"/>
</dbReference>
<evidence type="ECO:0000313" key="9">
    <source>
        <dbReference type="EMBL" id="ODR45762.1"/>
    </source>
</evidence>
<dbReference type="Proteomes" id="UP000094067">
    <property type="component" value="Unassembled WGS sequence"/>
</dbReference>
<dbReference type="OrthoDB" id="3333873at2"/>
<dbReference type="Pfam" id="PF02836">
    <property type="entry name" value="Glyco_hydro_2_C"/>
    <property type="match status" value="1"/>
</dbReference>
<evidence type="ECO:0000256" key="2">
    <source>
        <dbReference type="ARBA" id="ARBA00007401"/>
    </source>
</evidence>
<name>A0A1E3AF15_9FIRM</name>
<dbReference type="GO" id="GO:0004565">
    <property type="term" value="F:beta-galactosidase activity"/>
    <property type="evidence" value="ECO:0007669"/>
    <property type="project" value="UniProtKB-EC"/>
</dbReference>
<gene>
    <name evidence="8" type="primary">lacZ_8</name>
    <name evidence="10" type="ORF">BEI59_03580</name>
    <name evidence="8" type="ORF">BEI61_03214</name>
    <name evidence="9" type="ORF">BEI63_28710</name>
</gene>
<dbReference type="PANTHER" id="PTHR46323">
    <property type="entry name" value="BETA-GALACTOSIDASE"/>
    <property type="match status" value="1"/>
</dbReference>
<evidence type="ECO:0000313" key="8">
    <source>
        <dbReference type="EMBL" id="ODM07324.1"/>
    </source>
</evidence>
<evidence type="ECO:0000259" key="7">
    <source>
        <dbReference type="Pfam" id="PF02836"/>
    </source>
</evidence>
<dbReference type="GO" id="GO:0005990">
    <property type="term" value="P:lactose catabolic process"/>
    <property type="evidence" value="ECO:0007669"/>
    <property type="project" value="TreeGrafter"/>
</dbReference>
<keyword evidence="4 8" id="KW-0378">Hydrolase</keyword>
<dbReference type="InterPro" id="IPR036156">
    <property type="entry name" value="Beta-gal/glucu_dom_sf"/>
</dbReference>
<dbReference type="Pfam" id="PF00703">
    <property type="entry name" value="Glyco_hydro_2"/>
    <property type="match status" value="1"/>
</dbReference>
<reference evidence="9 13" key="2">
    <citation type="submission" date="2016-08" db="EMBL/GenBank/DDBJ databases">
        <title>Characterization of Isolates of Eisenbergiella tayi Derived from Blood Cultures, Using Whole Genome Sequencing.</title>
        <authorList>
            <person name="Bernier A.-M."/>
            <person name="Burdz T."/>
            <person name="Wiebe D."/>
            <person name="Bernard K."/>
        </authorList>
    </citation>
    <scope>NUCLEOTIDE SEQUENCE [LARGE SCALE GENOMIC DNA]</scope>
    <source>
        <strain evidence="9 13">NML120146</strain>
    </source>
</reference>
<dbReference type="InterPro" id="IPR050347">
    <property type="entry name" value="Bact_Beta-galactosidase"/>
</dbReference>
<dbReference type="Gene3D" id="2.60.120.260">
    <property type="entry name" value="Galactose-binding domain-like"/>
    <property type="match status" value="1"/>
</dbReference>
<organism evidence="8 11">
    <name type="scientific">Eisenbergiella tayi</name>
    <dbReference type="NCBI Taxonomy" id="1432052"/>
    <lineage>
        <taxon>Bacteria</taxon>
        <taxon>Bacillati</taxon>
        <taxon>Bacillota</taxon>
        <taxon>Clostridia</taxon>
        <taxon>Lachnospirales</taxon>
        <taxon>Lachnospiraceae</taxon>
        <taxon>Eisenbergiella</taxon>
    </lineage>
</organism>
<keyword evidence="13" id="KW-1185">Reference proteome</keyword>
<comment type="similarity">
    <text evidence="2">Belongs to the glycosyl hydrolase 2 family.</text>
</comment>
<reference evidence="8 11" key="1">
    <citation type="submission" date="2016-07" db="EMBL/GenBank/DDBJ databases">
        <title>Characterization of isolates of Eisenbergiella tayi derived from blood cultures, using whole genome sequencing.</title>
        <authorList>
            <person name="Burdz T."/>
            <person name="Wiebe D."/>
            <person name="Huynh C."/>
            <person name="Bernard K."/>
        </authorList>
    </citation>
    <scope>NUCLEOTIDE SEQUENCE [LARGE SCALE GENOMIC DNA]</scope>
    <source>
        <strain evidence="8 11">NML 110608</strain>
    </source>
</reference>
<accession>A0A1E3AF15</accession>